<keyword evidence="7" id="KW-0690">Ribosome biogenesis</keyword>
<keyword evidence="4 7" id="KW-0255">Endonuclease</keyword>
<comment type="subcellular location">
    <subcellularLocation>
        <location evidence="7">Cytoplasm</location>
    </subcellularLocation>
</comment>
<comment type="similarity">
    <text evidence="1 7">Belongs to the endoribonuclease YbeY family.</text>
</comment>
<dbReference type="PROSITE" id="PS01306">
    <property type="entry name" value="UPF0054"/>
    <property type="match status" value="1"/>
</dbReference>
<proteinExistence type="inferred from homology"/>
<reference evidence="8 9" key="1">
    <citation type="journal article" date="2018" name="Nat. Biotechnol.">
        <title>A standardized bacterial taxonomy based on genome phylogeny substantially revises the tree of life.</title>
        <authorList>
            <person name="Parks D.H."/>
            <person name="Chuvochina M."/>
            <person name="Waite D.W."/>
            <person name="Rinke C."/>
            <person name="Skarshewski A."/>
            <person name="Chaumeil P.A."/>
            <person name="Hugenholtz P."/>
        </authorList>
    </citation>
    <scope>NUCLEOTIDE SEQUENCE [LARGE SCALE GENOMIC DNA]</scope>
    <source>
        <strain evidence="8">UBA8672</strain>
    </source>
</reference>
<keyword evidence="5 7" id="KW-0378">Hydrolase</keyword>
<dbReference type="EC" id="3.1.-.-" evidence="7"/>
<dbReference type="SUPFAM" id="SSF55486">
    <property type="entry name" value="Metalloproteases ('zincins'), catalytic domain"/>
    <property type="match status" value="1"/>
</dbReference>
<evidence type="ECO:0000256" key="3">
    <source>
        <dbReference type="ARBA" id="ARBA00022723"/>
    </source>
</evidence>
<comment type="caution">
    <text evidence="8">The sequence shown here is derived from an EMBL/GenBank/DDBJ whole genome shotgun (WGS) entry which is preliminary data.</text>
</comment>
<name>A0A3D5QD08_FLESI</name>
<dbReference type="GO" id="GO:0005737">
    <property type="term" value="C:cytoplasm"/>
    <property type="evidence" value="ECO:0007669"/>
    <property type="project" value="UniProtKB-SubCell"/>
</dbReference>
<dbReference type="GO" id="GO:0006364">
    <property type="term" value="P:rRNA processing"/>
    <property type="evidence" value="ECO:0007669"/>
    <property type="project" value="UniProtKB-UniRule"/>
</dbReference>
<dbReference type="InterPro" id="IPR002036">
    <property type="entry name" value="YbeY"/>
</dbReference>
<dbReference type="AlphaFoldDB" id="A0A3D5QD08"/>
<dbReference type="GO" id="GO:0004222">
    <property type="term" value="F:metalloendopeptidase activity"/>
    <property type="evidence" value="ECO:0007669"/>
    <property type="project" value="InterPro"/>
</dbReference>
<evidence type="ECO:0000256" key="4">
    <source>
        <dbReference type="ARBA" id="ARBA00022759"/>
    </source>
</evidence>
<dbReference type="GO" id="GO:0004521">
    <property type="term" value="F:RNA endonuclease activity"/>
    <property type="evidence" value="ECO:0007669"/>
    <property type="project" value="UniProtKB-UniRule"/>
</dbReference>
<evidence type="ECO:0000313" key="8">
    <source>
        <dbReference type="EMBL" id="HCW93726.1"/>
    </source>
</evidence>
<dbReference type="InterPro" id="IPR020549">
    <property type="entry name" value="YbeY_CS"/>
</dbReference>
<dbReference type="PANTHER" id="PTHR46986">
    <property type="entry name" value="ENDORIBONUCLEASE YBEY, CHLOROPLASTIC"/>
    <property type="match status" value="1"/>
</dbReference>
<dbReference type="GO" id="GO:0008270">
    <property type="term" value="F:zinc ion binding"/>
    <property type="evidence" value="ECO:0007669"/>
    <property type="project" value="UniProtKB-UniRule"/>
</dbReference>
<comment type="function">
    <text evidence="7">Single strand-specific metallo-endoribonuclease involved in late-stage 70S ribosome quality control and in maturation of the 3' terminus of the 16S rRNA.</text>
</comment>
<protein>
    <recommendedName>
        <fullName evidence="7">Endoribonuclease YbeY</fullName>
        <ecNumber evidence="7">3.1.-.-</ecNumber>
    </recommendedName>
</protein>
<feature type="binding site" evidence="7">
    <location>
        <position position="133"/>
    </location>
    <ligand>
        <name>Zn(2+)</name>
        <dbReference type="ChEBI" id="CHEBI:29105"/>
        <note>catalytic</note>
    </ligand>
</feature>
<evidence type="ECO:0000256" key="1">
    <source>
        <dbReference type="ARBA" id="ARBA00010875"/>
    </source>
</evidence>
<feature type="binding site" evidence="7">
    <location>
        <position position="127"/>
    </location>
    <ligand>
        <name>Zn(2+)</name>
        <dbReference type="ChEBI" id="CHEBI:29105"/>
        <note>catalytic</note>
    </ligand>
</feature>
<dbReference type="Proteomes" id="UP000262325">
    <property type="component" value="Unassembled WGS sequence"/>
</dbReference>
<organism evidence="8 9">
    <name type="scientific">Flexistipes sinusarabici</name>
    <dbReference type="NCBI Taxonomy" id="2352"/>
    <lineage>
        <taxon>Bacteria</taxon>
        <taxon>Pseudomonadati</taxon>
        <taxon>Deferribacterota</taxon>
        <taxon>Deferribacteres</taxon>
        <taxon>Deferribacterales</taxon>
        <taxon>Flexistipitaceae</taxon>
        <taxon>Flexistipes</taxon>
    </lineage>
</organism>
<evidence type="ECO:0000256" key="2">
    <source>
        <dbReference type="ARBA" id="ARBA00022722"/>
    </source>
</evidence>
<keyword evidence="7" id="KW-0963">Cytoplasm</keyword>
<evidence type="ECO:0000256" key="6">
    <source>
        <dbReference type="ARBA" id="ARBA00022833"/>
    </source>
</evidence>
<dbReference type="Gene3D" id="3.40.390.30">
    <property type="entry name" value="Metalloproteases ('zincins'), catalytic domain"/>
    <property type="match status" value="1"/>
</dbReference>
<keyword evidence="6 7" id="KW-0862">Zinc</keyword>
<keyword evidence="3 7" id="KW-0479">Metal-binding</keyword>
<dbReference type="NCBIfam" id="TIGR00043">
    <property type="entry name" value="rRNA maturation RNase YbeY"/>
    <property type="match status" value="1"/>
</dbReference>
<sequence>MRNMRRGLAMEISVLLDNKTDEDLFSGDFFEDISKILFDNVKAENDFIEISLLILDDAKIREINRLYRGIDKPTDVLSFPMNPEESAAKYMIGDVVISADKAKKQAEDADISFERELAYLYIHGLLHLLGYDHELSEAEEKIMFDLQENILTQVIEAGICT</sequence>
<dbReference type="HAMAP" id="MF_00009">
    <property type="entry name" value="Endoribonucl_YbeY"/>
    <property type="match status" value="1"/>
</dbReference>
<accession>A0A3D5QD08</accession>
<dbReference type="Pfam" id="PF02130">
    <property type="entry name" value="YbeY"/>
    <property type="match status" value="1"/>
</dbReference>
<dbReference type="EMBL" id="DPPF01000178">
    <property type="protein sequence ID" value="HCW93726.1"/>
    <property type="molecule type" value="Genomic_DNA"/>
</dbReference>
<comment type="cofactor">
    <cofactor evidence="7">
        <name>Zn(2+)</name>
        <dbReference type="ChEBI" id="CHEBI:29105"/>
    </cofactor>
    <text evidence="7">Binds 1 zinc ion.</text>
</comment>
<keyword evidence="7" id="KW-0698">rRNA processing</keyword>
<dbReference type="PANTHER" id="PTHR46986:SF1">
    <property type="entry name" value="ENDORIBONUCLEASE YBEY, CHLOROPLASTIC"/>
    <property type="match status" value="1"/>
</dbReference>
<gene>
    <name evidence="7 8" type="primary">ybeY</name>
    <name evidence="8" type="ORF">DHM44_08585</name>
</gene>
<feature type="binding site" evidence="7">
    <location>
        <position position="123"/>
    </location>
    <ligand>
        <name>Zn(2+)</name>
        <dbReference type="ChEBI" id="CHEBI:29105"/>
        <note>catalytic</note>
    </ligand>
</feature>
<evidence type="ECO:0000256" key="5">
    <source>
        <dbReference type="ARBA" id="ARBA00022801"/>
    </source>
</evidence>
<keyword evidence="2 7" id="KW-0540">Nuclease</keyword>
<evidence type="ECO:0000256" key="7">
    <source>
        <dbReference type="HAMAP-Rule" id="MF_00009"/>
    </source>
</evidence>
<evidence type="ECO:0000313" key="9">
    <source>
        <dbReference type="Proteomes" id="UP000262325"/>
    </source>
</evidence>
<dbReference type="InterPro" id="IPR023091">
    <property type="entry name" value="MetalPrtase_cat_dom_sf_prd"/>
</dbReference>